<accession>A0A1Y6K6D3</accession>
<dbReference type="Gene3D" id="2.70.70.10">
    <property type="entry name" value="Glucose Permease (Domain IIA)"/>
    <property type="match status" value="1"/>
</dbReference>
<dbReference type="AlphaFoldDB" id="A0A1Y6K6D3"/>
<gene>
    <name evidence="2" type="ORF">CFX1CAM_1094</name>
</gene>
<dbReference type="InterPro" id="IPR011055">
    <property type="entry name" value="Dup_hybrid_motif"/>
</dbReference>
<dbReference type="OrthoDB" id="9814460at2"/>
<keyword evidence="3" id="KW-1185">Reference proteome</keyword>
<dbReference type="Pfam" id="PF17963">
    <property type="entry name" value="Big_9"/>
    <property type="match status" value="1"/>
</dbReference>
<dbReference type="NCBIfam" id="NF033679">
    <property type="entry name" value="DNRLRE_dom"/>
    <property type="match status" value="1"/>
</dbReference>
<dbReference type="Proteomes" id="UP000195514">
    <property type="component" value="Chromosome I"/>
</dbReference>
<dbReference type="RefSeq" id="WP_087862031.1">
    <property type="nucleotide sequence ID" value="NZ_LT859958.1"/>
</dbReference>
<keyword evidence="1" id="KW-0812">Transmembrane</keyword>
<dbReference type="EMBL" id="LT859958">
    <property type="protein sequence ID" value="SMX54159.1"/>
    <property type="molecule type" value="Genomic_DNA"/>
</dbReference>
<keyword evidence="1" id="KW-1133">Transmembrane helix</keyword>
<dbReference type="KEGG" id="abat:CFX1CAM_1094"/>
<dbReference type="Gene3D" id="2.60.40.2810">
    <property type="match status" value="1"/>
</dbReference>
<sequence length="810" mass="90426">MNPNPPRTHKKLSLGRLFIFVILLIAILTPILISNPVEATLWVDHELTLPQIVVTPEAHSTSDIELKTDDNSIFVQQELEASLEGYEIQTKSEGIATGNPNGPHLQYAWPFTVVQMGHVIQSYQNYSSGTSQAYFHHGMDMIAPDGTQVFTRSGGQVVNIENYQPGNSLYWEVAILDPEGYVWQYHHIDRNTIPQSIFDKYNEWKANPSTGGYVPPNTHIGNIVYWSVVSFGYRFNHIHLNILAAGDVYINPLEFHVPLADNQDPEILGIGLLTNGRITAGNFVASTQFDNYGFYVRARDLFLSNVFYLPPYKTEFRIDGGSWVTTWEFHNLPGGSNINTYVNEFFVVPDTCGNYTCRDFYINLGFIPGSRYQFPTAPGEHTIEVRVWDYNGNSTASSFTWINEFTPDEPDECVQIPVQADTLLQQANVTNNWGGYDSIYARSTGSRTLHSLLKWDLSSIPQDAQVTSAEIILRVTGATNTVFNLYYLKRDWIEGNSTGTSSNSSANWSTYNGVNAWGQAGAQSTTVDRDSNNLWNATSTSYSSTGLRTITLNSTGVNVVQSWVNKSLDNYGMTIQPTTSGDDTLIFASKEHASYQSPTLKVCFNHGDPTNHPPIALPQTVQTTVNTPVSITLSGTDEDGDVLSFRIISGPSHGQLEDLNPSRATLIYTPEENFIGEDSFSFVANDGFVDSEPESVYIWVGNPTSVNLVSFSGKYQHGVIKITWETADLNSFMGFNLYRAESADGERILINDRPIPLIDTKIFEYLDTDIAIGKLYFYWLDCDTRSGLEEEFGPIEVRSGILNFIPMILH</sequence>
<protein>
    <recommendedName>
        <fullName evidence="4">DNRLRE domain-containing protein</fullName>
    </recommendedName>
</protein>
<evidence type="ECO:0000313" key="2">
    <source>
        <dbReference type="EMBL" id="SMX54159.1"/>
    </source>
</evidence>
<evidence type="ECO:0000256" key="1">
    <source>
        <dbReference type="SAM" id="Phobius"/>
    </source>
</evidence>
<organism evidence="2 3">
    <name type="scientific">Candidatus Brevifilum fermentans</name>
    <dbReference type="NCBI Taxonomy" id="1986204"/>
    <lineage>
        <taxon>Bacteria</taxon>
        <taxon>Bacillati</taxon>
        <taxon>Chloroflexota</taxon>
        <taxon>Anaerolineae</taxon>
        <taxon>Anaerolineales</taxon>
        <taxon>Anaerolineaceae</taxon>
        <taxon>Candidatus Brevifilum</taxon>
    </lineage>
</organism>
<evidence type="ECO:0008006" key="4">
    <source>
        <dbReference type="Google" id="ProtNLM"/>
    </source>
</evidence>
<reference evidence="3" key="1">
    <citation type="submission" date="2017-05" db="EMBL/GenBank/DDBJ databases">
        <authorList>
            <person name="Kirkegaard R."/>
            <person name="Mcilroy J S."/>
        </authorList>
    </citation>
    <scope>NUCLEOTIDE SEQUENCE [LARGE SCALE GENOMIC DNA]</scope>
</reference>
<feature type="transmembrane region" description="Helical" evidence="1">
    <location>
        <begin position="12"/>
        <end position="33"/>
    </location>
</feature>
<dbReference type="SUPFAM" id="SSF51261">
    <property type="entry name" value="Duplicated hybrid motif"/>
    <property type="match status" value="1"/>
</dbReference>
<evidence type="ECO:0000313" key="3">
    <source>
        <dbReference type="Proteomes" id="UP000195514"/>
    </source>
</evidence>
<keyword evidence="1" id="KW-0472">Membrane</keyword>
<proteinExistence type="predicted"/>
<name>A0A1Y6K6D3_9CHLR</name>